<accession>A0A7S2AZM4</accession>
<dbReference type="EMBL" id="HBGS01008125">
    <property type="protein sequence ID" value="CAD9380967.1"/>
    <property type="molecule type" value="Transcribed_RNA"/>
</dbReference>
<evidence type="ECO:0000259" key="6">
    <source>
        <dbReference type="PROSITE" id="PS50067"/>
    </source>
</evidence>
<protein>
    <recommendedName>
        <fullName evidence="4">Kinesin-like protein</fullName>
    </recommendedName>
</protein>
<dbReference type="InterPro" id="IPR027417">
    <property type="entry name" value="P-loop_NTPase"/>
</dbReference>
<dbReference type="SMART" id="SM00129">
    <property type="entry name" value="KISc"/>
    <property type="match status" value="1"/>
</dbReference>
<keyword evidence="4" id="KW-0493">Microtubule</keyword>
<dbReference type="GO" id="GO:0005524">
    <property type="term" value="F:ATP binding"/>
    <property type="evidence" value="ECO:0007669"/>
    <property type="project" value="UniProtKB-UniRule"/>
</dbReference>
<dbReference type="PANTHER" id="PTHR24115:SF799">
    <property type="entry name" value="KINESIN-LIKE PROTEIN"/>
    <property type="match status" value="1"/>
</dbReference>
<evidence type="ECO:0000256" key="4">
    <source>
        <dbReference type="RuleBase" id="RU000394"/>
    </source>
</evidence>
<dbReference type="InterPro" id="IPR027640">
    <property type="entry name" value="Kinesin-like_fam"/>
</dbReference>
<dbReference type="Gene3D" id="3.40.850.10">
    <property type="entry name" value="Kinesin motor domain"/>
    <property type="match status" value="1"/>
</dbReference>
<feature type="region of interest" description="Disordered" evidence="5">
    <location>
        <begin position="269"/>
        <end position="293"/>
    </location>
</feature>
<keyword evidence="2 3" id="KW-0067">ATP-binding</keyword>
<evidence type="ECO:0000256" key="2">
    <source>
        <dbReference type="ARBA" id="ARBA00022840"/>
    </source>
</evidence>
<dbReference type="InterPro" id="IPR036961">
    <property type="entry name" value="Kinesin_motor_dom_sf"/>
</dbReference>
<gene>
    <name evidence="7" type="ORF">DSPE1174_LOCUS4234</name>
</gene>
<dbReference type="GO" id="GO:0003777">
    <property type="term" value="F:microtubule motor activity"/>
    <property type="evidence" value="ECO:0007669"/>
    <property type="project" value="InterPro"/>
</dbReference>
<dbReference type="InterPro" id="IPR019821">
    <property type="entry name" value="Kinesin_motor_CS"/>
</dbReference>
<sequence length="633" mass="67626">MEKWAGKYASLYKNLEKKYGPLGSPIAPATGPPKGFGGKGFGGGRGGGGRAKKAEVADCAEEFMRLVQEATPPQYGPRASTGDESVRVVERKANNSANGLETSSFTVCTRIRPMLEHEVDKGGEHFVAIVPGARTGTGAGSSANDDGGEETKGEYQEEVVVLLPKVTIRGRPVLEATSHNFDYVFGPESTNEEIFDLIGRPLVKRAMNGQVGVCFAYGQTGSGKTHTMNGFLDGLLASSELFQAGVNRLKFSFIEILGPVINDCLLAPEDRPQADRGPGGHGAHGPSKLPQIGETLDGRIMTRNISEVACGTAEELGRLVDMAKSRRTTAATERNHESSRSHAVATITVTDAATGIEGQLYIIDLAGSERSSDSKNHDKARMAETKAINQSLMALKDCIRARTMASRPGAGAGAEQHVPYRRSKLTLLMKDVFDVGCKRLCSTVVLAACSPLALDVAHSANTLKYASPLRVAVQRAPPNLELDVRDPALWDHSQIAAWVHATSESMVDGDAFTAGMTGVQVCALPEVEFYRRTEKAMTMVATDAADIPDDAAASPMGDDNNSGAGVSCQARVAKAIYTALWTLIVDAKTRRRRPNGTIITAEQEEADRAARAAETAAKAALWAEREEHMRSEQ</sequence>
<dbReference type="PANTHER" id="PTHR24115">
    <property type="entry name" value="KINESIN-RELATED"/>
    <property type="match status" value="1"/>
</dbReference>
<feature type="binding site" evidence="3">
    <location>
        <begin position="218"/>
        <end position="225"/>
    </location>
    <ligand>
        <name>ATP</name>
        <dbReference type="ChEBI" id="CHEBI:30616"/>
    </ligand>
</feature>
<dbReference type="AlphaFoldDB" id="A0A7S2AZM4"/>
<dbReference type="PROSITE" id="PS00411">
    <property type="entry name" value="KINESIN_MOTOR_1"/>
    <property type="match status" value="1"/>
</dbReference>
<dbReference type="GO" id="GO:0005871">
    <property type="term" value="C:kinesin complex"/>
    <property type="evidence" value="ECO:0007669"/>
    <property type="project" value="TreeGrafter"/>
</dbReference>
<dbReference type="GO" id="GO:0005874">
    <property type="term" value="C:microtubule"/>
    <property type="evidence" value="ECO:0007669"/>
    <property type="project" value="UniProtKB-KW"/>
</dbReference>
<dbReference type="PROSITE" id="PS50067">
    <property type="entry name" value="KINESIN_MOTOR_2"/>
    <property type="match status" value="1"/>
</dbReference>
<evidence type="ECO:0000313" key="7">
    <source>
        <dbReference type="EMBL" id="CAD9380967.1"/>
    </source>
</evidence>
<dbReference type="InterPro" id="IPR001752">
    <property type="entry name" value="Kinesin_motor_dom"/>
</dbReference>
<feature type="region of interest" description="Disordered" evidence="5">
    <location>
        <begin position="24"/>
        <end position="53"/>
    </location>
</feature>
<evidence type="ECO:0000256" key="1">
    <source>
        <dbReference type="ARBA" id="ARBA00022741"/>
    </source>
</evidence>
<dbReference type="GO" id="GO:0007018">
    <property type="term" value="P:microtubule-based movement"/>
    <property type="evidence" value="ECO:0007669"/>
    <property type="project" value="InterPro"/>
</dbReference>
<proteinExistence type="inferred from homology"/>
<feature type="region of interest" description="Disordered" evidence="5">
    <location>
        <begin position="132"/>
        <end position="151"/>
    </location>
</feature>
<dbReference type="PRINTS" id="PR00380">
    <property type="entry name" value="KINESINHEAVY"/>
</dbReference>
<organism evidence="7">
    <name type="scientific">Octactis speculum</name>
    <dbReference type="NCBI Taxonomy" id="3111310"/>
    <lineage>
        <taxon>Eukaryota</taxon>
        <taxon>Sar</taxon>
        <taxon>Stramenopiles</taxon>
        <taxon>Ochrophyta</taxon>
        <taxon>Dictyochophyceae</taxon>
        <taxon>Dictyochales</taxon>
        <taxon>Dictyochaceae</taxon>
        <taxon>Octactis</taxon>
    </lineage>
</organism>
<name>A0A7S2AZM4_9STRA</name>
<feature type="domain" description="Kinesin motor" evidence="6">
    <location>
        <begin position="104"/>
        <end position="472"/>
    </location>
</feature>
<dbReference type="GO" id="GO:0008017">
    <property type="term" value="F:microtubule binding"/>
    <property type="evidence" value="ECO:0007669"/>
    <property type="project" value="InterPro"/>
</dbReference>
<reference evidence="7" key="1">
    <citation type="submission" date="2021-01" db="EMBL/GenBank/DDBJ databases">
        <authorList>
            <person name="Corre E."/>
            <person name="Pelletier E."/>
            <person name="Niang G."/>
            <person name="Scheremetjew M."/>
            <person name="Finn R."/>
            <person name="Kale V."/>
            <person name="Holt S."/>
            <person name="Cochrane G."/>
            <person name="Meng A."/>
            <person name="Brown T."/>
            <person name="Cohen L."/>
        </authorList>
    </citation>
    <scope>NUCLEOTIDE SEQUENCE</scope>
    <source>
        <strain evidence="7">CCMP1381</strain>
    </source>
</reference>
<dbReference type="GO" id="GO:0016887">
    <property type="term" value="F:ATP hydrolysis activity"/>
    <property type="evidence" value="ECO:0007669"/>
    <property type="project" value="TreeGrafter"/>
</dbReference>
<evidence type="ECO:0000256" key="5">
    <source>
        <dbReference type="SAM" id="MobiDB-lite"/>
    </source>
</evidence>
<dbReference type="Pfam" id="PF00225">
    <property type="entry name" value="Kinesin"/>
    <property type="match status" value="1"/>
</dbReference>
<dbReference type="SUPFAM" id="SSF52540">
    <property type="entry name" value="P-loop containing nucleoside triphosphate hydrolases"/>
    <property type="match status" value="1"/>
</dbReference>
<feature type="compositionally biased region" description="Gly residues" evidence="5">
    <location>
        <begin position="34"/>
        <end position="49"/>
    </location>
</feature>
<evidence type="ECO:0000256" key="3">
    <source>
        <dbReference type="PROSITE-ProRule" id="PRU00283"/>
    </source>
</evidence>
<keyword evidence="3 4" id="KW-0505">Motor protein</keyword>
<comment type="similarity">
    <text evidence="3 4">Belongs to the TRAFAC class myosin-kinesin ATPase superfamily. Kinesin family.</text>
</comment>
<keyword evidence="1 3" id="KW-0547">Nucleotide-binding</keyword>
<feature type="compositionally biased region" description="Low complexity" evidence="5">
    <location>
        <begin position="132"/>
        <end position="143"/>
    </location>
</feature>